<keyword evidence="1" id="KW-0597">Phosphoprotein</keyword>
<proteinExistence type="predicted"/>
<dbReference type="STRING" id="1703345.A3860_29095"/>
<comment type="caution">
    <text evidence="3">The sequence shown here is derived from an EMBL/GenBank/DDBJ whole genome shotgun (WGS) entry which is preliminary data.</text>
</comment>
<evidence type="ECO:0000313" key="3">
    <source>
        <dbReference type="EMBL" id="OQP62416.1"/>
    </source>
</evidence>
<accession>A0A1V9FW02</accession>
<organism evidence="3 4">
    <name type="scientific">Niastella vici</name>
    <dbReference type="NCBI Taxonomy" id="1703345"/>
    <lineage>
        <taxon>Bacteria</taxon>
        <taxon>Pseudomonadati</taxon>
        <taxon>Bacteroidota</taxon>
        <taxon>Chitinophagia</taxon>
        <taxon>Chitinophagales</taxon>
        <taxon>Chitinophagaceae</taxon>
        <taxon>Niastella</taxon>
    </lineage>
</organism>
<dbReference type="PANTHER" id="PTHR45566:SF2">
    <property type="entry name" value="NARL SUBFAMILY"/>
    <property type="match status" value="1"/>
</dbReference>
<reference evidence="3 4" key="1">
    <citation type="submission" date="2016-03" db="EMBL/GenBank/DDBJ databases">
        <title>Niastella vici sp. nov., isolated from farmland soil.</title>
        <authorList>
            <person name="Chen L."/>
            <person name="Wang D."/>
            <person name="Yang S."/>
            <person name="Wang G."/>
        </authorList>
    </citation>
    <scope>NUCLEOTIDE SEQUENCE [LARGE SCALE GENOMIC DNA]</scope>
    <source>
        <strain evidence="3 4">DJ57</strain>
    </source>
</reference>
<gene>
    <name evidence="3" type="ORF">A3860_29095</name>
</gene>
<dbReference type="InterPro" id="IPR058245">
    <property type="entry name" value="NreC/VraR/RcsB-like_REC"/>
</dbReference>
<name>A0A1V9FW02_9BACT</name>
<feature type="modified residue" description="4-aspartylphosphate" evidence="1">
    <location>
        <position position="60"/>
    </location>
</feature>
<dbReference type="InterPro" id="IPR011006">
    <property type="entry name" value="CheY-like_superfamily"/>
</dbReference>
<dbReference type="Pfam" id="PF00072">
    <property type="entry name" value="Response_reg"/>
    <property type="match status" value="1"/>
</dbReference>
<evidence type="ECO:0000313" key="4">
    <source>
        <dbReference type="Proteomes" id="UP000192796"/>
    </source>
</evidence>
<feature type="domain" description="Response regulatory" evidence="2">
    <location>
        <begin position="8"/>
        <end position="125"/>
    </location>
</feature>
<keyword evidence="4" id="KW-1185">Reference proteome</keyword>
<dbReference type="InterPro" id="IPR001789">
    <property type="entry name" value="Sig_transdc_resp-reg_receiver"/>
</dbReference>
<dbReference type="SUPFAM" id="SSF52172">
    <property type="entry name" value="CheY-like"/>
    <property type="match status" value="1"/>
</dbReference>
<dbReference type="InterPro" id="IPR051015">
    <property type="entry name" value="EvgA-like"/>
</dbReference>
<dbReference type="EMBL" id="LVYD01000051">
    <property type="protein sequence ID" value="OQP62416.1"/>
    <property type="molecule type" value="Genomic_DNA"/>
</dbReference>
<dbReference type="OrthoDB" id="9797341at2"/>
<dbReference type="CDD" id="cd17535">
    <property type="entry name" value="REC_NarL-like"/>
    <property type="match status" value="1"/>
</dbReference>
<dbReference type="PANTHER" id="PTHR45566">
    <property type="entry name" value="HTH-TYPE TRANSCRIPTIONAL REGULATOR YHJB-RELATED"/>
    <property type="match status" value="1"/>
</dbReference>
<dbReference type="SMART" id="SM00448">
    <property type="entry name" value="REC"/>
    <property type="match status" value="1"/>
</dbReference>
<dbReference type="Gene3D" id="3.40.50.2300">
    <property type="match status" value="1"/>
</dbReference>
<evidence type="ECO:0000259" key="2">
    <source>
        <dbReference type="PROSITE" id="PS50110"/>
    </source>
</evidence>
<dbReference type="PROSITE" id="PS50110">
    <property type="entry name" value="RESPONSE_REGULATORY"/>
    <property type="match status" value="1"/>
</dbReference>
<protein>
    <recommendedName>
        <fullName evidence="2">Response regulatory domain-containing protein</fullName>
    </recommendedName>
</protein>
<dbReference type="AlphaFoldDB" id="A0A1V9FW02"/>
<dbReference type="Proteomes" id="UP000192796">
    <property type="component" value="Unassembled WGS sequence"/>
</dbReference>
<sequence>MENAQLVTVAIVDDHAMLRQAINLRLSLLGYKIVLEAENGQVFLDQLRKLPAPPDICLLDINMPVMDGFNTAVELKKNWPRIKILFFTMHNSKAYVLRARQIGAEGFLSKDASFEELKQAFDKVLNS</sequence>
<evidence type="ECO:0000256" key="1">
    <source>
        <dbReference type="PROSITE-ProRule" id="PRU00169"/>
    </source>
</evidence>
<dbReference type="GO" id="GO:0000160">
    <property type="term" value="P:phosphorelay signal transduction system"/>
    <property type="evidence" value="ECO:0007669"/>
    <property type="project" value="InterPro"/>
</dbReference>
<dbReference type="RefSeq" id="WP_081149454.1">
    <property type="nucleotide sequence ID" value="NZ_LVYD01000051.1"/>
</dbReference>